<dbReference type="AlphaFoldDB" id="A0A663N8Q5"/>
<dbReference type="Proteomes" id="UP000472269">
    <property type="component" value="Unplaced"/>
</dbReference>
<protein>
    <submittedName>
        <fullName evidence="1">Uncharacterized protein</fullName>
    </submittedName>
</protein>
<accession>A0A663N8Q5</accession>
<reference evidence="1" key="1">
    <citation type="submission" date="2025-08" db="UniProtKB">
        <authorList>
            <consortium name="Ensembl"/>
        </authorList>
    </citation>
    <scope>IDENTIFICATION</scope>
</reference>
<organism evidence="1 2">
    <name type="scientific">Athene cunicularia</name>
    <name type="common">Burrowing owl</name>
    <name type="synonym">Speotyto cunicularia</name>
    <dbReference type="NCBI Taxonomy" id="194338"/>
    <lineage>
        <taxon>Eukaryota</taxon>
        <taxon>Metazoa</taxon>
        <taxon>Chordata</taxon>
        <taxon>Craniata</taxon>
        <taxon>Vertebrata</taxon>
        <taxon>Euteleostomi</taxon>
        <taxon>Archelosauria</taxon>
        <taxon>Archosauria</taxon>
        <taxon>Dinosauria</taxon>
        <taxon>Saurischia</taxon>
        <taxon>Theropoda</taxon>
        <taxon>Coelurosauria</taxon>
        <taxon>Aves</taxon>
        <taxon>Neognathae</taxon>
        <taxon>Neoaves</taxon>
        <taxon>Telluraves</taxon>
        <taxon>Strigiformes</taxon>
        <taxon>Strigidae</taxon>
        <taxon>Athene</taxon>
    </lineage>
</organism>
<evidence type="ECO:0000313" key="1">
    <source>
        <dbReference type="Ensembl" id="ENSACUP00000021350.1"/>
    </source>
</evidence>
<proteinExistence type="predicted"/>
<dbReference type="Ensembl" id="ENSACUT00000022761.1">
    <property type="protein sequence ID" value="ENSACUP00000021350.1"/>
    <property type="gene ID" value="ENSACUG00000014265.1"/>
</dbReference>
<keyword evidence="2" id="KW-1185">Reference proteome</keyword>
<sequence length="82" mass="9202">MFVSPGSSFKYTAENPTSSFFRLLAVLKLSLAWKEAEDPIRPHIATLRKYTYGKHILAKLEKYYMKNGVDLGPICGPPNGII</sequence>
<reference evidence="1" key="2">
    <citation type="submission" date="2025-09" db="UniProtKB">
        <authorList>
            <consortium name="Ensembl"/>
        </authorList>
    </citation>
    <scope>IDENTIFICATION</scope>
</reference>
<dbReference type="Gene3D" id="1.25.10.10">
    <property type="entry name" value="Leucine-rich Repeat Variant"/>
    <property type="match status" value="1"/>
</dbReference>
<evidence type="ECO:0000313" key="2">
    <source>
        <dbReference type="Proteomes" id="UP000472269"/>
    </source>
</evidence>
<dbReference type="InterPro" id="IPR011989">
    <property type="entry name" value="ARM-like"/>
</dbReference>
<name>A0A663N8Q5_ATHCN</name>